<keyword evidence="2" id="KW-1185">Reference proteome</keyword>
<dbReference type="Proteomes" id="UP000184600">
    <property type="component" value="Unassembled WGS sequence"/>
</dbReference>
<dbReference type="AlphaFoldDB" id="A0A1M7YVG8"/>
<protein>
    <submittedName>
        <fullName evidence="1">Uncharacterized protein</fullName>
    </submittedName>
</protein>
<accession>A0A1M7YVG8</accession>
<dbReference type="STRING" id="1117707.VQ7734_02381"/>
<sequence>MSTINTGGSEKKILIVDRRLIHTYINPIQQQLLPPDQSIKCLKLAFYLLHVNQLQNYLNHTNVVEHSSVSIQELGRFFQTNHNVIRAELRKVNHPLVHIKSVSHTQVHFSVDVSFFDSVRAIKEDSMSDKKKKKEQSYYIDLESMKSERSVTPMVLKWFKQYYKEHTALDRDFLFQLLGFPCGTATQRKNAVRTLKRAAEPLGYQYDCFHFCAEKAAQTLRKTKPKKADRFDKYVCHFKPKAKPESLVPTLPESMSQAVIEDCDEDIISLYYAYDQFTQENPESDVFW</sequence>
<dbReference type="RefSeq" id="WP_073582722.1">
    <property type="nucleotide sequence ID" value="NZ_AP024897.1"/>
</dbReference>
<evidence type="ECO:0000313" key="2">
    <source>
        <dbReference type="Proteomes" id="UP000184600"/>
    </source>
</evidence>
<gene>
    <name evidence="1" type="ORF">VQ7734_02381</name>
</gene>
<organism evidence="1 2">
    <name type="scientific">Vibrio quintilis</name>
    <dbReference type="NCBI Taxonomy" id="1117707"/>
    <lineage>
        <taxon>Bacteria</taxon>
        <taxon>Pseudomonadati</taxon>
        <taxon>Pseudomonadota</taxon>
        <taxon>Gammaproteobacteria</taxon>
        <taxon>Vibrionales</taxon>
        <taxon>Vibrionaceae</taxon>
        <taxon>Vibrio</taxon>
    </lineage>
</organism>
<dbReference type="EMBL" id="FRFG01000026">
    <property type="protein sequence ID" value="SHO56612.1"/>
    <property type="molecule type" value="Genomic_DNA"/>
</dbReference>
<evidence type="ECO:0000313" key="1">
    <source>
        <dbReference type="EMBL" id="SHO56612.1"/>
    </source>
</evidence>
<proteinExistence type="predicted"/>
<name>A0A1M7YVG8_9VIBR</name>
<reference evidence="2" key="1">
    <citation type="submission" date="2016-12" db="EMBL/GenBank/DDBJ databases">
        <authorList>
            <person name="Rodrigo-Torres L."/>
            <person name="Arahal R.D."/>
            <person name="Lucena T."/>
        </authorList>
    </citation>
    <scope>NUCLEOTIDE SEQUENCE [LARGE SCALE GENOMIC DNA]</scope>
</reference>